<dbReference type="EMBL" id="KN846958">
    <property type="protein sequence ID" value="KIW69481.1"/>
    <property type="molecule type" value="Genomic_DNA"/>
</dbReference>
<evidence type="ECO:0000259" key="12">
    <source>
        <dbReference type="PROSITE" id="PS51767"/>
    </source>
</evidence>
<dbReference type="STRING" id="5601.A0A0D2CWG0"/>
<dbReference type="CDD" id="cd05474">
    <property type="entry name" value="SAP_like"/>
    <property type="match status" value="1"/>
</dbReference>
<dbReference type="PANTHER" id="PTHR47966">
    <property type="entry name" value="BETA-SITE APP-CLEAVING ENZYME, ISOFORM A-RELATED"/>
    <property type="match status" value="1"/>
</dbReference>
<dbReference type="PROSITE" id="PS00141">
    <property type="entry name" value="ASP_PROTEASE"/>
    <property type="match status" value="1"/>
</dbReference>
<comment type="similarity">
    <text evidence="2 9">Belongs to the peptidase A1 family.</text>
</comment>
<dbReference type="GO" id="GO:0004190">
    <property type="term" value="F:aspartic-type endopeptidase activity"/>
    <property type="evidence" value="ECO:0007669"/>
    <property type="project" value="UniProtKB-KW"/>
</dbReference>
<evidence type="ECO:0000256" key="9">
    <source>
        <dbReference type="RuleBase" id="RU000454"/>
    </source>
</evidence>
<protein>
    <recommendedName>
        <fullName evidence="12">Peptidase A1 domain-containing protein</fullName>
    </recommendedName>
</protein>
<feature type="active site" evidence="7">
    <location>
        <position position="340"/>
    </location>
</feature>
<reference evidence="13 14" key="1">
    <citation type="submission" date="2015-01" db="EMBL/GenBank/DDBJ databases">
        <title>The Genome Sequence of Capronia semiimmersa CBS27337.</title>
        <authorList>
            <consortium name="The Broad Institute Genomics Platform"/>
            <person name="Cuomo C."/>
            <person name="de Hoog S."/>
            <person name="Gorbushina A."/>
            <person name="Stielow B."/>
            <person name="Teixiera M."/>
            <person name="Abouelleil A."/>
            <person name="Chapman S.B."/>
            <person name="Priest M."/>
            <person name="Young S.K."/>
            <person name="Wortman J."/>
            <person name="Nusbaum C."/>
            <person name="Birren B."/>
        </authorList>
    </citation>
    <scope>NUCLEOTIDE SEQUENCE [LARGE SCALE GENOMIC DNA]</scope>
    <source>
        <strain evidence="13 14">CBS 27337</strain>
    </source>
</reference>
<dbReference type="SUPFAM" id="SSF50630">
    <property type="entry name" value="Acid proteases"/>
    <property type="match status" value="1"/>
</dbReference>
<evidence type="ECO:0000256" key="6">
    <source>
        <dbReference type="ARBA" id="ARBA00022801"/>
    </source>
</evidence>
<dbReference type="InterPro" id="IPR001969">
    <property type="entry name" value="Aspartic_peptidase_AS"/>
</dbReference>
<dbReference type="Proteomes" id="UP000054266">
    <property type="component" value="Unassembled WGS sequence"/>
</dbReference>
<evidence type="ECO:0000256" key="3">
    <source>
        <dbReference type="ARBA" id="ARBA00022670"/>
    </source>
</evidence>
<evidence type="ECO:0000256" key="5">
    <source>
        <dbReference type="ARBA" id="ARBA00022750"/>
    </source>
</evidence>
<dbReference type="PRINTS" id="PR00792">
    <property type="entry name" value="PEPSIN"/>
</dbReference>
<gene>
    <name evidence="13" type="ORF">PV04_05356</name>
</gene>
<organism evidence="13 14">
    <name type="scientific">Phialophora macrospora</name>
    <dbReference type="NCBI Taxonomy" id="1851006"/>
    <lineage>
        <taxon>Eukaryota</taxon>
        <taxon>Fungi</taxon>
        <taxon>Dikarya</taxon>
        <taxon>Ascomycota</taxon>
        <taxon>Pezizomycotina</taxon>
        <taxon>Eurotiomycetes</taxon>
        <taxon>Chaetothyriomycetidae</taxon>
        <taxon>Chaetothyriales</taxon>
        <taxon>Herpotrichiellaceae</taxon>
        <taxon>Phialophora</taxon>
    </lineage>
</organism>
<feature type="domain" description="Peptidase A1" evidence="12">
    <location>
        <begin position="123"/>
        <end position="459"/>
    </location>
</feature>
<keyword evidence="6 9" id="KW-0378">Hydrolase</keyword>
<dbReference type="HOGENOM" id="CLU_013253_9_3_1"/>
<keyword evidence="8" id="KW-1015">Disulfide bond</keyword>
<evidence type="ECO:0000256" key="1">
    <source>
        <dbReference type="ARBA" id="ARBA00004609"/>
    </source>
</evidence>
<dbReference type="InterPro" id="IPR001461">
    <property type="entry name" value="Aspartic_peptidase_A1"/>
</dbReference>
<evidence type="ECO:0000313" key="13">
    <source>
        <dbReference type="EMBL" id="KIW69481.1"/>
    </source>
</evidence>
<sequence>MGLYILDLSYSACVSVFQSWFRPPRPLSFLSFLIVDIFNRAASLISLLCRSDSGTSVAIMGKFNIALGAAALFASIAPAIAAPEPGTIGFKFEKKRMAAADAPHRLTRRQTISVGLDNEILLYFINCTVGTPPQPFSLQIDTGSSDIWFPAVQADICQQDPDNCPVGTYDASASSTYVDPGLPEFQIQYVDGTQIAGAYLSDVLNVGGTQLTNMTMAAALQANTRGIGIMGIGFESGESSAVLNGFTYPNVINVMKNEGKINTLAYSLWLDDLDSNTGVILFGGVDTNKYRGDLVSLPIQLDEQTGTISSFTVAWTGLTVRGSGQTSDFSPSEPQPAILDSGTTDTLLPDDIANSIFNGVGVLTDPQFGNVVRCSLANDDLTFSFTFGGEGGAVVNVSLSEFVVPLITTDGSQPTFNNGDPACSFAIEAAGDNPILFGDSFLRSAYVVYDLENAQIGLAQTNFDSSKADSDVQAIQASSGIPNVASTASLASVAQSFTGIPRITQSTATATGALGGGTSRSATFNLTPATATSTSGSGSGSGSGSDSGDSNAANANFRAASMEMTSILAAGVTLVGLFFGGGLMFF</sequence>
<dbReference type="InterPro" id="IPR033876">
    <property type="entry name" value="SAP-like"/>
</dbReference>
<evidence type="ECO:0000256" key="7">
    <source>
        <dbReference type="PIRSR" id="PIRSR601461-1"/>
    </source>
</evidence>
<name>A0A0D2CWG0_9EURO</name>
<dbReference type="GO" id="GO:0005886">
    <property type="term" value="C:plasma membrane"/>
    <property type="evidence" value="ECO:0007669"/>
    <property type="project" value="UniProtKB-SubCell"/>
</dbReference>
<keyword evidence="5 9" id="KW-0064">Aspartyl protease</keyword>
<evidence type="ECO:0000256" key="10">
    <source>
        <dbReference type="SAM" id="MobiDB-lite"/>
    </source>
</evidence>
<feature type="disulfide bond" evidence="8">
    <location>
        <begin position="374"/>
        <end position="423"/>
    </location>
</feature>
<keyword evidence="3 9" id="KW-0645">Protease</keyword>
<dbReference type="InterPro" id="IPR021109">
    <property type="entry name" value="Peptidase_aspartic_dom_sf"/>
</dbReference>
<evidence type="ECO:0000256" key="8">
    <source>
        <dbReference type="PIRSR" id="PIRSR601461-2"/>
    </source>
</evidence>
<dbReference type="PROSITE" id="PS51767">
    <property type="entry name" value="PEPTIDASE_A1"/>
    <property type="match status" value="1"/>
</dbReference>
<keyword evidence="11" id="KW-1133">Transmembrane helix</keyword>
<keyword evidence="14" id="KW-1185">Reference proteome</keyword>
<dbReference type="Pfam" id="PF00026">
    <property type="entry name" value="Asp"/>
    <property type="match status" value="1"/>
</dbReference>
<evidence type="ECO:0000256" key="2">
    <source>
        <dbReference type="ARBA" id="ARBA00007447"/>
    </source>
</evidence>
<keyword evidence="11" id="KW-0472">Membrane</keyword>
<evidence type="ECO:0000313" key="14">
    <source>
        <dbReference type="Proteomes" id="UP000054266"/>
    </source>
</evidence>
<dbReference type="AlphaFoldDB" id="A0A0D2CWG0"/>
<comment type="subcellular location">
    <subcellularLocation>
        <location evidence="1">Cell membrane</location>
        <topology evidence="1">Lipid-anchor</topology>
        <topology evidence="1">GPI-anchor</topology>
    </subcellularLocation>
</comment>
<proteinExistence type="inferred from homology"/>
<feature type="active site" evidence="7">
    <location>
        <position position="141"/>
    </location>
</feature>
<dbReference type="Gene3D" id="2.40.70.10">
    <property type="entry name" value="Acid Proteases"/>
    <property type="match status" value="2"/>
</dbReference>
<dbReference type="InterPro" id="IPR033121">
    <property type="entry name" value="PEPTIDASE_A1"/>
</dbReference>
<keyword evidence="11" id="KW-0812">Transmembrane</keyword>
<dbReference type="GO" id="GO:0006508">
    <property type="term" value="P:proteolysis"/>
    <property type="evidence" value="ECO:0007669"/>
    <property type="project" value="UniProtKB-KW"/>
</dbReference>
<feature type="region of interest" description="Disordered" evidence="10">
    <location>
        <begin position="528"/>
        <end position="550"/>
    </location>
</feature>
<dbReference type="PANTHER" id="PTHR47966:SF65">
    <property type="entry name" value="ASPARTIC-TYPE ENDOPEPTIDASE"/>
    <property type="match status" value="1"/>
</dbReference>
<feature type="transmembrane region" description="Helical" evidence="11">
    <location>
        <begin position="564"/>
        <end position="585"/>
    </location>
</feature>
<evidence type="ECO:0000256" key="4">
    <source>
        <dbReference type="ARBA" id="ARBA00022729"/>
    </source>
</evidence>
<keyword evidence="4" id="KW-0732">Signal</keyword>
<accession>A0A0D2CWG0</accession>
<evidence type="ECO:0000256" key="11">
    <source>
        <dbReference type="SAM" id="Phobius"/>
    </source>
</evidence>